<organism evidence="4 5">
    <name type="scientific">Blueberry mosaic associated virus</name>
    <dbReference type="NCBI Taxonomy" id="1520332"/>
    <lineage>
        <taxon>Viruses</taxon>
        <taxon>Riboviria</taxon>
        <taxon>Orthornavirae</taxon>
        <taxon>Negarnaviricota</taxon>
        <taxon>Haploviricotina</taxon>
        <taxon>Milneviricetes</taxon>
        <taxon>Naedrevirales</taxon>
        <taxon>Aspiviridae</taxon>
        <taxon>Ophiovirus</taxon>
        <taxon>Ophiovirus vaccinii</taxon>
    </lineage>
</organism>
<keyword evidence="5" id="KW-1185">Reference proteome</keyword>
<dbReference type="Pfam" id="PF11330">
    <property type="entry name" value="30K_MP_C_Ter"/>
    <property type="match status" value="1"/>
</dbReference>
<accession>A0A075IE34</accession>
<dbReference type="Pfam" id="PF17644">
    <property type="entry name" value="30K_MP_core"/>
    <property type="match status" value="1"/>
</dbReference>
<sequence>MSIRSGRSGIGKGKEIQVSKRLDAMSLGNDSKRIGTISAKNVLNDLVKNGDLNVISLGGDGSALPDGIEDIAAEFADVQKGIITSAISPLTMTLKRDQERKKVPIATMGRVVNLFKKATGNEMPFVKFEKVQVMYIPLFQKTNEEDDPDKKIPSMTVALVDKGQEEAGGDGIIQSITFRADEMALMELSMNFFVTRKDIEKIVVDACVDEIPVEGRAYGAMTIAFFVHEDYVPLRTELKPSTLMYITAMKNPKDMNTKTIFRGMGEKVIKELNSEKEKYKAKSLQRKKELRQRGKKVVIEKEEDEQKSTSSESRADLESVIEAGRKSVSMVNEWLKMNKEKGKEDFETSSVAIGPSVRVNKIRHRNSDHPGLVTMLDTGSDKHFFFARRINPNNSVKNFGGIPFLPVETAEMDFNVNGVNFHLDEVYMFTGRGLGSNILSFSKLKEQGLVDDMVTAGNNLYLQKGEEIIMTFDATESGRMWLKDDAWRNARERFGNNPGTSAEEEVRTGKVDLMN</sequence>
<dbReference type="KEGG" id="vg:19893400"/>
<protein>
    <submittedName>
        <fullName evidence="4">58 kDa movement protein</fullName>
    </submittedName>
</protein>
<proteinExistence type="predicted"/>
<evidence type="ECO:0000313" key="4">
    <source>
        <dbReference type="EMBL" id="AIF28243.1"/>
    </source>
</evidence>
<feature type="domain" description="30K viral movement protein C-terminal" evidence="2">
    <location>
        <begin position="254"/>
        <end position="502"/>
    </location>
</feature>
<evidence type="ECO:0000256" key="1">
    <source>
        <dbReference type="SAM" id="MobiDB-lite"/>
    </source>
</evidence>
<feature type="compositionally biased region" description="Basic and acidic residues" evidence="1">
    <location>
        <begin position="297"/>
        <end position="317"/>
    </location>
</feature>
<feature type="region of interest" description="Disordered" evidence="1">
    <location>
        <begin position="292"/>
        <end position="318"/>
    </location>
</feature>
<evidence type="ECO:0000259" key="3">
    <source>
        <dbReference type="Pfam" id="PF17644"/>
    </source>
</evidence>
<dbReference type="RefSeq" id="YP_009047124.1">
    <property type="nucleotide sequence ID" value="NC_024476.1"/>
</dbReference>
<dbReference type="EMBL" id="KJ704367">
    <property type="protein sequence ID" value="AIF28243.1"/>
    <property type="molecule type" value="Genomic_RNA"/>
</dbReference>
<feature type="domain" description="30K viral movement protein core" evidence="3">
    <location>
        <begin position="113"/>
        <end position="245"/>
    </location>
</feature>
<dbReference type="InterPro" id="IPR021479">
    <property type="entry name" value="30K_MP_C"/>
</dbReference>
<feature type="region of interest" description="Disordered" evidence="1">
    <location>
        <begin position="492"/>
        <end position="515"/>
    </location>
</feature>
<feature type="compositionally biased region" description="Basic and acidic residues" evidence="1">
    <location>
        <begin position="504"/>
        <end position="515"/>
    </location>
</feature>
<dbReference type="OrthoDB" id="30835at10239"/>
<dbReference type="Proteomes" id="UP000203404">
    <property type="component" value="Genome"/>
</dbReference>
<dbReference type="InterPro" id="IPR041344">
    <property type="entry name" value="30K_MP_core"/>
</dbReference>
<dbReference type="GeneID" id="19893400"/>
<name>A0A075IE34_9VIRU</name>
<evidence type="ECO:0000259" key="2">
    <source>
        <dbReference type="Pfam" id="PF11330"/>
    </source>
</evidence>
<evidence type="ECO:0000313" key="5">
    <source>
        <dbReference type="Proteomes" id="UP000203404"/>
    </source>
</evidence>
<reference evidence="4 5" key="1">
    <citation type="journal article" date="2014" name="Virus Res.">
        <title>A new ophiovirus is associated with blueberry mosaic disease.</title>
        <authorList>
            <person name="Thekke-Veetil T."/>
            <person name="Ho T."/>
            <person name="Keller K.E."/>
            <person name="Martin R.R."/>
            <person name="Tzanetakis I.E."/>
        </authorList>
    </citation>
    <scope>NUCLEOTIDE SEQUENCE [LARGE SCALE GENOMIC DNA]</scope>
    <source>
        <strain evidence="4">Arkansas5</strain>
    </source>
</reference>